<dbReference type="AlphaFoldDB" id="K0YRS7"/>
<name>K0YRS7_9CORY</name>
<protein>
    <submittedName>
        <fullName evidence="1">Uncharacterized protein</fullName>
    </submittedName>
</protein>
<gene>
    <name evidence="1" type="ORF">HMPREF9719_00775</name>
</gene>
<comment type="caution">
    <text evidence="1">The sequence shown here is derived from an EMBL/GenBank/DDBJ whole genome shotgun (WGS) entry which is preliminary data.</text>
</comment>
<evidence type="ECO:0000313" key="2">
    <source>
        <dbReference type="Proteomes" id="UP000006078"/>
    </source>
</evidence>
<dbReference type="EMBL" id="AHAE01000036">
    <property type="protein sequence ID" value="EJZ82254.1"/>
    <property type="molecule type" value="Genomic_DNA"/>
</dbReference>
<reference evidence="1 2" key="1">
    <citation type="submission" date="2012-08" db="EMBL/GenBank/DDBJ databases">
        <title>The Genome Sequence of Turicella otitidis ATCC 51513.</title>
        <authorList>
            <consortium name="The Broad Institute Genome Sequencing Platform"/>
            <person name="Earl A."/>
            <person name="Ward D."/>
            <person name="Feldgarden M."/>
            <person name="Gevers D."/>
            <person name="Huys G."/>
            <person name="Walker B."/>
            <person name="Young S.K."/>
            <person name="Zeng Q."/>
            <person name="Gargeya S."/>
            <person name="Fitzgerald M."/>
            <person name="Haas B."/>
            <person name="Abouelleil A."/>
            <person name="Alvarado L."/>
            <person name="Arachchi H.M."/>
            <person name="Berlin A.M."/>
            <person name="Chapman S.B."/>
            <person name="Goldberg J."/>
            <person name="Griggs A."/>
            <person name="Gujja S."/>
            <person name="Hansen M."/>
            <person name="Howarth C."/>
            <person name="Imamovic A."/>
            <person name="Larimer J."/>
            <person name="McCowen C."/>
            <person name="Montmayeur A."/>
            <person name="Murphy C."/>
            <person name="Neiman D."/>
            <person name="Pearson M."/>
            <person name="Priest M."/>
            <person name="Roberts A."/>
            <person name="Saif S."/>
            <person name="Shea T."/>
            <person name="Sisk P."/>
            <person name="Sykes S."/>
            <person name="Wortman J."/>
            <person name="Nusbaum C."/>
            <person name="Birren B."/>
        </authorList>
    </citation>
    <scope>NUCLEOTIDE SEQUENCE [LARGE SCALE GENOMIC DNA]</scope>
    <source>
        <strain evidence="1 2">ATCC 51513</strain>
    </source>
</reference>
<sequence>MSAERLRGVLVAAAGEWLEEVNPVRERAVEAAREQLGAEVRA</sequence>
<accession>K0YRS7</accession>
<evidence type="ECO:0000313" key="1">
    <source>
        <dbReference type="EMBL" id="EJZ82254.1"/>
    </source>
</evidence>
<proteinExistence type="predicted"/>
<dbReference type="Proteomes" id="UP000006078">
    <property type="component" value="Unassembled WGS sequence"/>
</dbReference>
<organism evidence="1 2">
    <name type="scientific">Corynebacterium otitidis ATCC 51513</name>
    <dbReference type="NCBI Taxonomy" id="883169"/>
    <lineage>
        <taxon>Bacteria</taxon>
        <taxon>Bacillati</taxon>
        <taxon>Actinomycetota</taxon>
        <taxon>Actinomycetes</taxon>
        <taxon>Mycobacteriales</taxon>
        <taxon>Corynebacteriaceae</taxon>
        <taxon>Corynebacterium</taxon>
    </lineage>
</organism>
<keyword evidence="2" id="KW-1185">Reference proteome</keyword>
<dbReference type="HOGENOM" id="CLU_3259396_0_0_11"/>